<gene>
    <name evidence="3" type="ORF">RM574_01350</name>
</gene>
<evidence type="ECO:0000313" key="3">
    <source>
        <dbReference type="EMBL" id="MDT0414123.1"/>
    </source>
</evidence>
<dbReference type="PROSITE" id="PS51462">
    <property type="entry name" value="NUDIX"/>
    <property type="match status" value="1"/>
</dbReference>
<sequence>MDGGPAELVERVDECDRVVGVIERDEAVRRGWLHRIAGSVCRDAEGRYLVHRRAGGVGRFPGMYDCVAGGAVAVGEGYEAAAARELAEELGIVAVPRRVVTYVCRSGMSPYWLALHEVLVAGVLAPDPAEIAWCGWLTEAEMREAVCGADFVPDGREAFDRYRAAGQAGRTTP</sequence>
<dbReference type="Proteomes" id="UP001183607">
    <property type="component" value="Unassembled WGS sequence"/>
</dbReference>
<dbReference type="PANTHER" id="PTHR10885:SF0">
    <property type="entry name" value="ISOPENTENYL-DIPHOSPHATE DELTA-ISOMERASE"/>
    <property type="match status" value="1"/>
</dbReference>
<name>A0ABD5DY95_9ACTN</name>
<dbReference type="RefSeq" id="WP_093852659.1">
    <property type="nucleotide sequence ID" value="NZ_JAVRER010000002.1"/>
</dbReference>
<proteinExistence type="predicted"/>
<dbReference type="InterPro" id="IPR000086">
    <property type="entry name" value="NUDIX_hydrolase_dom"/>
</dbReference>
<dbReference type="AlphaFoldDB" id="A0ABD5DY95"/>
<dbReference type="InterPro" id="IPR015797">
    <property type="entry name" value="NUDIX_hydrolase-like_dom_sf"/>
</dbReference>
<accession>A0ABD5DY95</accession>
<dbReference type="InterPro" id="IPR020084">
    <property type="entry name" value="NUDIX_hydrolase_CS"/>
</dbReference>
<evidence type="ECO:0000256" key="1">
    <source>
        <dbReference type="ARBA" id="ARBA00022801"/>
    </source>
</evidence>
<dbReference type="SUPFAM" id="SSF55811">
    <property type="entry name" value="Nudix"/>
    <property type="match status" value="1"/>
</dbReference>
<evidence type="ECO:0000313" key="4">
    <source>
        <dbReference type="Proteomes" id="UP001183607"/>
    </source>
</evidence>
<feature type="domain" description="Nudix hydrolase" evidence="2">
    <location>
        <begin position="32"/>
        <end position="165"/>
    </location>
</feature>
<dbReference type="GO" id="GO:0016787">
    <property type="term" value="F:hydrolase activity"/>
    <property type="evidence" value="ECO:0007669"/>
    <property type="project" value="UniProtKB-KW"/>
</dbReference>
<dbReference type="CDD" id="cd04697">
    <property type="entry name" value="NUDIX_Hydrolase"/>
    <property type="match status" value="1"/>
</dbReference>
<reference evidence="4" key="1">
    <citation type="submission" date="2023-07" db="EMBL/GenBank/DDBJ databases">
        <title>30 novel species of actinomycetes from the DSMZ collection.</title>
        <authorList>
            <person name="Nouioui I."/>
        </authorList>
    </citation>
    <scope>NUCLEOTIDE SEQUENCE [LARGE SCALE GENOMIC DNA]</scope>
    <source>
        <strain evidence="4">DSM 41982</strain>
    </source>
</reference>
<comment type="caution">
    <text evidence="3">The sequence shown here is derived from an EMBL/GenBank/DDBJ whole genome shotgun (WGS) entry which is preliminary data.</text>
</comment>
<protein>
    <submittedName>
        <fullName evidence="3">NUDIX domain-containing protein</fullName>
    </submittedName>
</protein>
<organism evidence="3 4">
    <name type="scientific">Streptomyces evansiae</name>
    <dbReference type="NCBI Taxonomy" id="3075535"/>
    <lineage>
        <taxon>Bacteria</taxon>
        <taxon>Bacillati</taxon>
        <taxon>Actinomycetota</taxon>
        <taxon>Actinomycetes</taxon>
        <taxon>Kitasatosporales</taxon>
        <taxon>Streptomycetaceae</taxon>
        <taxon>Streptomyces</taxon>
    </lineage>
</organism>
<dbReference type="PANTHER" id="PTHR10885">
    <property type="entry name" value="ISOPENTENYL-DIPHOSPHATE DELTA-ISOMERASE"/>
    <property type="match status" value="1"/>
</dbReference>
<dbReference type="Pfam" id="PF00293">
    <property type="entry name" value="NUDIX"/>
    <property type="match status" value="1"/>
</dbReference>
<keyword evidence="1" id="KW-0378">Hydrolase</keyword>
<dbReference type="EMBL" id="JAVRER010000002">
    <property type="protein sequence ID" value="MDT0414123.1"/>
    <property type="molecule type" value="Genomic_DNA"/>
</dbReference>
<evidence type="ECO:0000259" key="2">
    <source>
        <dbReference type="PROSITE" id="PS51462"/>
    </source>
</evidence>
<dbReference type="Gene3D" id="3.90.79.10">
    <property type="entry name" value="Nucleoside Triphosphate Pyrophosphohydrolase"/>
    <property type="match status" value="1"/>
</dbReference>
<dbReference type="PROSITE" id="PS00893">
    <property type="entry name" value="NUDIX_BOX"/>
    <property type="match status" value="1"/>
</dbReference>